<name>A0A1E7DL61_9BACI</name>
<dbReference type="STRING" id="1714016.BA724_13415"/>
<feature type="transmembrane region" description="Helical" evidence="7">
    <location>
        <begin position="46"/>
        <end position="67"/>
    </location>
</feature>
<dbReference type="Pfam" id="PF07681">
    <property type="entry name" value="DoxX"/>
    <property type="match status" value="1"/>
</dbReference>
<accession>A0A1E7DL61</accession>
<comment type="caution">
    <text evidence="8">The sequence shown here is derived from an EMBL/GenBank/DDBJ whole genome shotgun (WGS) entry which is preliminary data.</text>
</comment>
<keyword evidence="5 7" id="KW-1133">Transmembrane helix</keyword>
<evidence type="ECO:0000256" key="3">
    <source>
        <dbReference type="ARBA" id="ARBA00022475"/>
    </source>
</evidence>
<comment type="similarity">
    <text evidence="2">Belongs to the DoxX family.</text>
</comment>
<feature type="transmembrane region" description="Helical" evidence="7">
    <location>
        <begin position="106"/>
        <end position="129"/>
    </location>
</feature>
<evidence type="ECO:0000256" key="2">
    <source>
        <dbReference type="ARBA" id="ARBA00006679"/>
    </source>
</evidence>
<dbReference type="InterPro" id="IPR032808">
    <property type="entry name" value="DoxX"/>
</dbReference>
<sequence>MNRYAEWSAFIIRLVLGITFFVHGVVKFQGGIANTAGWFDSIGLPGILAYVVAFIETAGGLALILGIGTRIFSALLAVVMIAAIFKVKLAAGFLGNGQMAGYEFDLALLAMSVSLALTGSSFLALDQLFSKDSDKKIKKTV</sequence>
<proteinExistence type="inferred from homology"/>
<feature type="transmembrane region" description="Helical" evidence="7">
    <location>
        <begin position="7"/>
        <end position="26"/>
    </location>
</feature>
<evidence type="ECO:0000256" key="1">
    <source>
        <dbReference type="ARBA" id="ARBA00004651"/>
    </source>
</evidence>
<reference evidence="8 9" key="1">
    <citation type="submission" date="2016-06" db="EMBL/GenBank/DDBJ databases">
        <title>Domibacillus iocasae genome sequencing.</title>
        <authorList>
            <person name="Verma A."/>
            <person name="Pal Y."/>
            <person name="Ojha A.K."/>
            <person name="Krishnamurthi S."/>
        </authorList>
    </citation>
    <scope>NUCLEOTIDE SEQUENCE [LARGE SCALE GENOMIC DNA]</scope>
    <source>
        <strain evidence="8 9">DSM 29979</strain>
    </source>
</reference>
<organism evidence="8 9">
    <name type="scientific">Domibacillus iocasae</name>
    <dbReference type="NCBI Taxonomy" id="1714016"/>
    <lineage>
        <taxon>Bacteria</taxon>
        <taxon>Bacillati</taxon>
        <taxon>Bacillota</taxon>
        <taxon>Bacilli</taxon>
        <taxon>Bacillales</taxon>
        <taxon>Bacillaceae</taxon>
        <taxon>Domibacillus</taxon>
    </lineage>
</organism>
<dbReference type="EMBL" id="MAMP01000025">
    <property type="protein sequence ID" value="OES43418.1"/>
    <property type="molecule type" value="Genomic_DNA"/>
</dbReference>
<dbReference type="AlphaFoldDB" id="A0A1E7DL61"/>
<evidence type="ECO:0000256" key="5">
    <source>
        <dbReference type="ARBA" id="ARBA00022989"/>
    </source>
</evidence>
<keyword evidence="4 7" id="KW-0812">Transmembrane</keyword>
<gene>
    <name evidence="8" type="ORF">BA724_13415</name>
</gene>
<evidence type="ECO:0000256" key="6">
    <source>
        <dbReference type="ARBA" id="ARBA00023136"/>
    </source>
</evidence>
<evidence type="ECO:0000313" key="9">
    <source>
        <dbReference type="Proteomes" id="UP000095658"/>
    </source>
</evidence>
<dbReference type="PANTHER" id="PTHR33452">
    <property type="entry name" value="OXIDOREDUCTASE CATD-RELATED"/>
    <property type="match status" value="1"/>
</dbReference>
<keyword evidence="6 7" id="KW-0472">Membrane</keyword>
<keyword evidence="3" id="KW-1003">Cell membrane</keyword>
<protein>
    <submittedName>
        <fullName evidence="8">Oxidoreductase</fullName>
    </submittedName>
</protein>
<comment type="subcellular location">
    <subcellularLocation>
        <location evidence="1">Cell membrane</location>
        <topology evidence="1">Multi-pass membrane protein</topology>
    </subcellularLocation>
</comment>
<evidence type="ECO:0000256" key="4">
    <source>
        <dbReference type="ARBA" id="ARBA00022692"/>
    </source>
</evidence>
<keyword evidence="9" id="KW-1185">Reference proteome</keyword>
<dbReference type="OrthoDB" id="886570at2"/>
<dbReference type="InterPro" id="IPR051907">
    <property type="entry name" value="DoxX-like_oxidoreductase"/>
</dbReference>
<feature type="transmembrane region" description="Helical" evidence="7">
    <location>
        <begin position="74"/>
        <end position="94"/>
    </location>
</feature>
<dbReference type="Proteomes" id="UP000095658">
    <property type="component" value="Unassembled WGS sequence"/>
</dbReference>
<dbReference type="GO" id="GO:0005886">
    <property type="term" value="C:plasma membrane"/>
    <property type="evidence" value="ECO:0007669"/>
    <property type="project" value="UniProtKB-SubCell"/>
</dbReference>
<evidence type="ECO:0000256" key="7">
    <source>
        <dbReference type="SAM" id="Phobius"/>
    </source>
</evidence>
<evidence type="ECO:0000313" key="8">
    <source>
        <dbReference type="EMBL" id="OES43418.1"/>
    </source>
</evidence>
<dbReference type="PANTHER" id="PTHR33452:SF1">
    <property type="entry name" value="INNER MEMBRANE PROTEIN YPHA-RELATED"/>
    <property type="match status" value="1"/>
</dbReference>
<dbReference type="RefSeq" id="WP_069939856.1">
    <property type="nucleotide sequence ID" value="NZ_MAMP01000025.1"/>
</dbReference>